<dbReference type="GO" id="GO:0005737">
    <property type="term" value="C:cytoplasm"/>
    <property type="evidence" value="ECO:0007669"/>
    <property type="project" value="UniProtKB-SubCell"/>
</dbReference>
<gene>
    <name evidence="12" type="primary">priA</name>
    <name evidence="9" type="synonym">hisA</name>
    <name evidence="12" type="ORF">H9871_11610</name>
</gene>
<feature type="active site" description="Proton acceptor" evidence="9">
    <location>
        <position position="37"/>
    </location>
</feature>
<dbReference type="PANTHER" id="PTHR43090">
    <property type="entry name" value="1-(5-PHOSPHORIBOSYL)-5-[(5-PHOSPHORIBOSYLAMINO)METHYLIDENEAMINO] IMIDAZOLE-4-CARBOXAMIDE ISOMERASE"/>
    <property type="match status" value="1"/>
</dbReference>
<dbReference type="Pfam" id="PF00977">
    <property type="entry name" value="His_biosynth"/>
    <property type="match status" value="1"/>
</dbReference>
<keyword evidence="5 9" id="KW-0963">Cytoplasm</keyword>
<dbReference type="EC" id="5.3.1.16" evidence="9"/>
<evidence type="ECO:0000256" key="5">
    <source>
        <dbReference type="ARBA" id="ARBA00022490"/>
    </source>
</evidence>
<evidence type="ECO:0000256" key="3">
    <source>
        <dbReference type="ARBA" id="ARBA00005133"/>
    </source>
</evidence>
<dbReference type="HAMAP" id="MF_01014">
    <property type="entry name" value="HisA"/>
    <property type="match status" value="1"/>
</dbReference>
<comment type="caution">
    <text evidence="12">The sequence shown here is derived from an EMBL/GenBank/DDBJ whole genome shotgun (WGS) entry which is preliminary data.</text>
</comment>
<comment type="subcellular location">
    <subcellularLocation>
        <location evidence="2 9">Cytoplasm</location>
    </subcellularLocation>
</comment>
<dbReference type="PANTHER" id="PTHR43090:SF2">
    <property type="entry name" value="1-(5-PHOSPHORIBOSYL)-5-[(5-PHOSPHORIBOSYLAMINO)METHYLIDENEAMINO] IMIDAZOLE-4-CARBOXAMIDE ISOMERASE"/>
    <property type="match status" value="1"/>
</dbReference>
<sequence length="269" mass="28146">MTASSHPTSPDSASSGDVDPAAAASGAPALELLPAVDIVDGQAVRLVQGEAGSETGYGEAVDAALTWQEQGAQWLHLVDLDAAFGRGHNREVLARVIEALDIDIELSGGIRDDESLDRALELGVKRVNLGTAALEDPEWTARAIERHGDAIAVGLDVRGETLAARGWTREGGNLWEVLSRLEDAGCPRYVVTDVTKDGTLRGPNTELLAEVCRRTRRPVVASGGISSLADIEALAQMVSTGVEGAIMGKALYAGKFSLTEALQVAARSA</sequence>
<dbReference type="InterPro" id="IPR044524">
    <property type="entry name" value="Isoase_HisA-like"/>
</dbReference>
<evidence type="ECO:0000256" key="1">
    <source>
        <dbReference type="ARBA" id="ARBA00000901"/>
    </source>
</evidence>
<dbReference type="Proteomes" id="UP000824151">
    <property type="component" value="Unassembled WGS sequence"/>
</dbReference>
<dbReference type="GO" id="GO:0004640">
    <property type="term" value="F:phosphoribosylanthranilate isomerase activity"/>
    <property type="evidence" value="ECO:0007669"/>
    <property type="project" value="InterPro"/>
</dbReference>
<accession>A0A9D2A8E7</accession>
<dbReference type="InterPro" id="IPR023016">
    <property type="entry name" value="HisA/PriA"/>
</dbReference>
<evidence type="ECO:0000256" key="8">
    <source>
        <dbReference type="ARBA" id="ARBA00023235"/>
    </source>
</evidence>
<keyword evidence="6 9" id="KW-0028">Amino-acid biosynthesis</keyword>
<protein>
    <recommendedName>
        <fullName evidence="9">1-(5-phosphoribosyl)-5-[(5-phosphoribosylamino)methylideneamino] imidazole-4-carboxamide isomerase</fullName>
        <ecNumber evidence="9">5.3.1.16</ecNumber>
    </recommendedName>
    <alternativeName>
        <fullName evidence="9">Phosphoribosylformimino-5-aminoimidazole carboxamide ribotide isomerase</fullName>
    </alternativeName>
</protein>
<evidence type="ECO:0000256" key="11">
    <source>
        <dbReference type="SAM" id="MobiDB-lite"/>
    </source>
</evidence>
<dbReference type="EMBL" id="DXGD01000432">
    <property type="protein sequence ID" value="HIX00773.1"/>
    <property type="molecule type" value="Genomic_DNA"/>
</dbReference>
<evidence type="ECO:0000256" key="4">
    <source>
        <dbReference type="ARBA" id="ARBA00009667"/>
    </source>
</evidence>
<dbReference type="AlphaFoldDB" id="A0A9D2A8E7"/>
<dbReference type="FunFam" id="3.20.20.70:FF:000009">
    <property type="entry name" value="1-(5-phosphoribosyl)-5-[(5-phosphoribosylamino)methylideneamino] imidazole-4-carboxamide isomerase"/>
    <property type="match status" value="1"/>
</dbReference>
<dbReference type="InterPro" id="IPR006062">
    <property type="entry name" value="His_biosynth"/>
</dbReference>
<dbReference type="CDD" id="cd04732">
    <property type="entry name" value="HisA"/>
    <property type="match status" value="1"/>
</dbReference>
<evidence type="ECO:0000313" key="12">
    <source>
        <dbReference type="EMBL" id="HIX00773.1"/>
    </source>
</evidence>
<comment type="catalytic activity">
    <reaction evidence="1 9">
        <text>1-(5-phospho-beta-D-ribosyl)-5-[(5-phospho-beta-D-ribosylamino)methylideneamino]imidazole-4-carboxamide = 5-[(5-phospho-1-deoxy-D-ribulos-1-ylimino)methylamino]-1-(5-phospho-beta-D-ribosyl)imidazole-4-carboxamide</text>
        <dbReference type="Rhea" id="RHEA:15469"/>
        <dbReference type="ChEBI" id="CHEBI:58435"/>
        <dbReference type="ChEBI" id="CHEBI:58525"/>
        <dbReference type="EC" id="5.3.1.16"/>
    </reaction>
</comment>
<evidence type="ECO:0000256" key="2">
    <source>
        <dbReference type="ARBA" id="ARBA00004496"/>
    </source>
</evidence>
<dbReference type="GO" id="GO:0000105">
    <property type="term" value="P:L-histidine biosynthetic process"/>
    <property type="evidence" value="ECO:0007669"/>
    <property type="project" value="UniProtKB-UniRule"/>
</dbReference>
<evidence type="ECO:0000256" key="10">
    <source>
        <dbReference type="RuleBase" id="RU003657"/>
    </source>
</evidence>
<evidence type="ECO:0000256" key="7">
    <source>
        <dbReference type="ARBA" id="ARBA00023102"/>
    </source>
</evidence>
<evidence type="ECO:0000256" key="9">
    <source>
        <dbReference type="HAMAP-Rule" id="MF_01014"/>
    </source>
</evidence>
<dbReference type="InterPro" id="IPR010188">
    <property type="entry name" value="HisA/PriA_Actinobacteria"/>
</dbReference>
<dbReference type="GO" id="GO:0003949">
    <property type="term" value="F:1-(5-phosphoribosyl)-5-[(5-phosphoribosylamino)methylideneamino]imidazole-4-carboxamide isomerase activity"/>
    <property type="evidence" value="ECO:0007669"/>
    <property type="project" value="UniProtKB-UniRule"/>
</dbReference>
<keyword evidence="7 9" id="KW-0368">Histidine biosynthesis</keyword>
<keyword evidence="8 9" id="KW-0413">Isomerase</keyword>
<evidence type="ECO:0000256" key="6">
    <source>
        <dbReference type="ARBA" id="ARBA00022605"/>
    </source>
</evidence>
<dbReference type="Gene3D" id="3.20.20.70">
    <property type="entry name" value="Aldolase class I"/>
    <property type="match status" value="1"/>
</dbReference>
<dbReference type="InterPro" id="IPR013785">
    <property type="entry name" value="Aldolase_TIM"/>
</dbReference>
<feature type="region of interest" description="Disordered" evidence="11">
    <location>
        <begin position="1"/>
        <end position="22"/>
    </location>
</feature>
<dbReference type="SUPFAM" id="SSF51366">
    <property type="entry name" value="Ribulose-phoshate binding barrel"/>
    <property type="match status" value="1"/>
</dbReference>
<feature type="active site" description="Proton donor" evidence="9">
    <location>
        <position position="156"/>
    </location>
</feature>
<proteinExistence type="inferred from homology"/>
<dbReference type="InterPro" id="IPR011060">
    <property type="entry name" value="RibuloseP-bd_barrel"/>
</dbReference>
<reference evidence="12" key="2">
    <citation type="submission" date="2021-04" db="EMBL/GenBank/DDBJ databases">
        <authorList>
            <person name="Gilroy R."/>
        </authorList>
    </citation>
    <scope>NUCLEOTIDE SEQUENCE</scope>
    <source>
        <strain evidence="12">ChiHejej3B27-3195</strain>
    </source>
</reference>
<comment type="pathway">
    <text evidence="3 9">Amino-acid biosynthesis; L-histidine biosynthesis; L-histidine from 5-phospho-alpha-D-ribose 1-diphosphate: step 4/9.</text>
</comment>
<evidence type="ECO:0000313" key="13">
    <source>
        <dbReference type="Proteomes" id="UP000824151"/>
    </source>
</evidence>
<name>A0A9D2A8E7_9MICC</name>
<dbReference type="NCBIfam" id="TIGR01919">
    <property type="entry name" value="hisA-trpF"/>
    <property type="match status" value="1"/>
</dbReference>
<dbReference type="GO" id="GO:0000162">
    <property type="term" value="P:L-tryptophan biosynthetic process"/>
    <property type="evidence" value="ECO:0007669"/>
    <property type="project" value="InterPro"/>
</dbReference>
<organism evidence="12 13">
    <name type="scientific">Candidatus Nesterenkonia stercoripullorum</name>
    <dbReference type="NCBI Taxonomy" id="2838701"/>
    <lineage>
        <taxon>Bacteria</taxon>
        <taxon>Bacillati</taxon>
        <taxon>Actinomycetota</taxon>
        <taxon>Actinomycetes</taxon>
        <taxon>Micrococcales</taxon>
        <taxon>Micrococcaceae</taxon>
        <taxon>Nesterenkonia</taxon>
    </lineage>
</organism>
<comment type="similarity">
    <text evidence="4 9 10">Belongs to the HisA/HisF family.</text>
</comment>
<reference evidence="12" key="1">
    <citation type="journal article" date="2021" name="PeerJ">
        <title>Extensive microbial diversity within the chicken gut microbiome revealed by metagenomics and culture.</title>
        <authorList>
            <person name="Gilroy R."/>
            <person name="Ravi A."/>
            <person name="Getino M."/>
            <person name="Pursley I."/>
            <person name="Horton D.L."/>
            <person name="Alikhan N.F."/>
            <person name="Baker D."/>
            <person name="Gharbi K."/>
            <person name="Hall N."/>
            <person name="Watson M."/>
            <person name="Adriaenssens E.M."/>
            <person name="Foster-Nyarko E."/>
            <person name="Jarju S."/>
            <person name="Secka A."/>
            <person name="Antonio M."/>
            <person name="Oren A."/>
            <person name="Chaudhuri R.R."/>
            <person name="La Ragione R."/>
            <person name="Hildebrand F."/>
            <person name="Pallen M.J."/>
        </authorList>
    </citation>
    <scope>NUCLEOTIDE SEQUENCE</scope>
    <source>
        <strain evidence="12">ChiHejej3B27-3195</strain>
    </source>
</reference>